<evidence type="ECO:0000259" key="3">
    <source>
        <dbReference type="Pfam" id="PF01266"/>
    </source>
</evidence>
<reference evidence="4 5" key="1">
    <citation type="submission" date="2021-04" db="EMBL/GenBank/DDBJ databases">
        <title>The genome sequence of type strain Ideonella paludis KCTC 32238.</title>
        <authorList>
            <person name="Liu Y."/>
        </authorList>
    </citation>
    <scope>NUCLEOTIDE SEQUENCE [LARGE SCALE GENOMIC DNA]</scope>
    <source>
        <strain evidence="4 5">KCTC 32238</strain>
    </source>
</reference>
<evidence type="ECO:0000256" key="1">
    <source>
        <dbReference type="ARBA" id="ARBA00009410"/>
    </source>
</evidence>
<dbReference type="Proteomes" id="UP000672097">
    <property type="component" value="Unassembled WGS sequence"/>
</dbReference>
<evidence type="ECO:0000256" key="2">
    <source>
        <dbReference type="ARBA" id="ARBA00023002"/>
    </source>
</evidence>
<dbReference type="SUPFAM" id="SSF51905">
    <property type="entry name" value="FAD/NAD(P)-binding domain"/>
    <property type="match status" value="1"/>
</dbReference>
<organism evidence="4 5">
    <name type="scientific">Ideonella paludis</name>
    <dbReference type="NCBI Taxonomy" id="1233411"/>
    <lineage>
        <taxon>Bacteria</taxon>
        <taxon>Pseudomonadati</taxon>
        <taxon>Pseudomonadota</taxon>
        <taxon>Betaproteobacteria</taxon>
        <taxon>Burkholderiales</taxon>
        <taxon>Sphaerotilaceae</taxon>
        <taxon>Ideonella</taxon>
    </lineage>
</organism>
<evidence type="ECO:0000313" key="4">
    <source>
        <dbReference type="EMBL" id="MBQ0934901.1"/>
    </source>
</evidence>
<name>A0ABS5DUT2_9BURK</name>
<dbReference type="Pfam" id="PF01266">
    <property type="entry name" value="DAO"/>
    <property type="match status" value="1"/>
</dbReference>
<dbReference type="PANTHER" id="PTHR13847">
    <property type="entry name" value="SARCOSINE DEHYDROGENASE-RELATED"/>
    <property type="match status" value="1"/>
</dbReference>
<proteinExistence type="inferred from homology"/>
<dbReference type="EMBL" id="JAGQDG010000002">
    <property type="protein sequence ID" value="MBQ0934901.1"/>
    <property type="molecule type" value="Genomic_DNA"/>
</dbReference>
<keyword evidence="5" id="KW-1185">Reference proteome</keyword>
<dbReference type="PANTHER" id="PTHR13847:SF280">
    <property type="entry name" value="D-AMINO ACID DEHYDROGENASE"/>
    <property type="match status" value="1"/>
</dbReference>
<keyword evidence="2" id="KW-0560">Oxidoreductase</keyword>
<dbReference type="RefSeq" id="WP_210807299.1">
    <property type="nucleotide sequence ID" value="NZ_JAGQDG010000002.1"/>
</dbReference>
<comment type="similarity">
    <text evidence="1">Belongs to the DadA oxidoreductase family.</text>
</comment>
<accession>A0ABS5DUT2</accession>
<dbReference type="InterPro" id="IPR006076">
    <property type="entry name" value="FAD-dep_OxRdtase"/>
</dbReference>
<feature type="domain" description="FAD dependent oxidoreductase" evidence="3">
    <location>
        <begin position="2"/>
        <end position="416"/>
    </location>
</feature>
<sequence length="436" mass="46475">MRIAVIGAGIVGVASAHALARAGHEVTVIERRGSVATEGSFANAGLLSPALVAGWGADALLEPQRSRAGQTLNTLARSLRHPSMMGWWWRAWLAQRPHLESARRPHVRALALQTLEELQGLSLSLDLGHEQRQGCMVLLRSKREAATAKTVCDRLTEAGEGARWLSLDEALEIEPGLNPKAGLQAAVHLPGDAVANSRQVAHLLKADAQRMGAVFRFEHSVVDVQSGPPLTVLLRDESQAPQLGKELPAESSQAATDTLKADAVVLCTGLGSPKLLQSLGLNLPLLPIHGHSVTAPLPLFEAMPDPGPRAALVDLGQQVSISRLGDRIRVSGGLRRGGQLKHAEARELKRLYRVLDLWFEGVARTSKAQEWHGARPCLPDSLPVIGPSAKPGIWLNLGHGNLGWTLGLGGAKMLAAQISGHSVGPEAAAFSTDRFR</sequence>
<protein>
    <submittedName>
        <fullName evidence="4">FAD-dependent oxidoreductase</fullName>
    </submittedName>
</protein>
<dbReference type="Gene3D" id="3.50.50.60">
    <property type="entry name" value="FAD/NAD(P)-binding domain"/>
    <property type="match status" value="1"/>
</dbReference>
<dbReference type="Gene3D" id="3.30.9.10">
    <property type="entry name" value="D-Amino Acid Oxidase, subunit A, domain 2"/>
    <property type="match status" value="1"/>
</dbReference>
<gene>
    <name evidence="4" type="ORF">KAK11_06135</name>
</gene>
<evidence type="ECO:0000313" key="5">
    <source>
        <dbReference type="Proteomes" id="UP000672097"/>
    </source>
</evidence>
<dbReference type="InterPro" id="IPR036188">
    <property type="entry name" value="FAD/NAD-bd_sf"/>
</dbReference>
<comment type="caution">
    <text evidence="4">The sequence shown here is derived from an EMBL/GenBank/DDBJ whole genome shotgun (WGS) entry which is preliminary data.</text>
</comment>